<reference evidence="1 2" key="1">
    <citation type="journal article" date="2015" name="Genome Announc.">
        <title>Complete genome sequence of the human gut symbiont Roseburia hominis.</title>
        <authorList>
            <person name="Travis A.J."/>
            <person name="Kelly D."/>
            <person name="Flint H.J."/>
            <person name="Aminov R.I."/>
        </authorList>
    </citation>
    <scope>NUCLEOTIDE SEQUENCE [LARGE SCALE GENOMIC DNA]</scope>
    <source>
        <strain evidence="2">DSM 16839 / JCM 17582 / NCIMB 14029 / A2-183</strain>
    </source>
</reference>
<sequence>MFELLSALFLIAESNEFRLARFYHVCEEVCLALLGSPLIVCGFVGHIRGLFKRGKDTE</sequence>
<organism evidence="1 2">
    <name type="scientific">Roseburia hominis (strain DSM 16839 / JCM 17582 / NCIMB 14029 / A2-183)</name>
    <dbReference type="NCBI Taxonomy" id="585394"/>
    <lineage>
        <taxon>Bacteria</taxon>
        <taxon>Bacillati</taxon>
        <taxon>Bacillota</taxon>
        <taxon>Clostridia</taxon>
        <taxon>Lachnospirales</taxon>
        <taxon>Lachnospiraceae</taxon>
        <taxon>Roseburia</taxon>
    </lineage>
</organism>
<keyword evidence="2" id="KW-1185">Reference proteome</keyword>
<dbReference type="EMBL" id="CP003040">
    <property type="protein sequence ID" value="AEN95369.1"/>
    <property type="molecule type" value="Genomic_DNA"/>
</dbReference>
<accession>G2SZD0</accession>
<protein>
    <submittedName>
        <fullName evidence="1">Uncharacterized protein</fullName>
    </submittedName>
</protein>
<dbReference type="HOGENOM" id="CLU_2976491_0_0_9"/>
<dbReference type="KEGG" id="rho:RHOM_01225"/>
<gene>
    <name evidence="1" type="ordered locus">RHOM_01225</name>
</gene>
<proteinExistence type="predicted"/>
<dbReference type="AlphaFoldDB" id="G2SZD0"/>
<evidence type="ECO:0000313" key="2">
    <source>
        <dbReference type="Proteomes" id="UP000008178"/>
    </source>
</evidence>
<name>G2SZD0_ROSHA</name>
<evidence type="ECO:0000313" key="1">
    <source>
        <dbReference type="EMBL" id="AEN95369.1"/>
    </source>
</evidence>
<dbReference type="Proteomes" id="UP000008178">
    <property type="component" value="Chromosome"/>
</dbReference>